<dbReference type="GO" id="GO:0046970">
    <property type="term" value="F:histone H4K16 deacetylase activity, NAD-dependent"/>
    <property type="evidence" value="ECO:0007669"/>
    <property type="project" value="TreeGrafter"/>
</dbReference>
<keyword evidence="6 12" id="KW-0479">Metal-binding</keyword>
<keyword evidence="5" id="KW-0808">Transferase</keyword>
<dbReference type="AlphaFoldDB" id="A0A1L0DS51"/>
<evidence type="ECO:0000256" key="7">
    <source>
        <dbReference type="ARBA" id="ARBA00022833"/>
    </source>
</evidence>
<protein>
    <submittedName>
        <fullName evidence="15">CIC11C00000005086</fullName>
    </submittedName>
</protein>
<dbReference type="SUPFAM" id="SSF52467">
    <property type="entry name" value="DHS-like NAD/FAD-binding domain"/>
    <property type="match status" value="1"/>
</dbReference>
<feature type="binding site" evidence="12">
    <location>
        <position position="385"/>
    </location>
    <ligand>
        <name>Zn(2+)</name>
        <dbReference type="ChEBI" id="CHEBI:29105"/>
    </ligand>
</feature>
<feature type="binding site" evidence="12">
    <location>
        <position position="388"/>
    </location>
    <ligand>
        <name>Zn(2+)</name>
        <dbReference type="ChEBI" id="CHEBI:29105"/>
    </ligand>
</feature>
<keyword evidence="9" id="KW-0520">NAD</keyword>
<proteinExistence type="inferred from homology"/>
<accession>A0A1L0DS51</accession>
<keyword evidence="10" id="KW-0804">Transcription</keyword>
<dbReference type="PANTHER" id="PTHR11085:SF9">
    <property type="entry name" value="NAD-DEPENDENT PROTEIN DEACETYLASE SIRTUIN-1"/>
    <property type="match status" value="1"/>
</dbReference>
<dbReference type="Gene3D" id="3.30.1600.10">
    <property type="entry name" value="SIR2/SIRT2 'Small Domain"/>
    <property type="match status" value="1"/>
</dbReference>
<dbReference type="GO" id="GO:0070403">
    <property type="term" value="F:NAD+ binding"/>
    <property type="evidence" value="ECO:0007669"/>
    <property type="project" value="InterPro"/>
</dbReference>
<feature type="compositionally biased region" description="Basic and acidic residues" evidence="13">
    <location>
        <begin position="1"/>
        <end position="10"/>
    </location>
</feature>
<dbReference type="EMBL" id="LT635769">
    <property type="protein sequence ID" value="SGZ58568.1"/>
    <property type="molecule type" value="Genomic_DNA"/>
</dbReference>
<keyword evidence="8" id="KW-0805">Transcription regulation</keyword>
<feature type="binding site" evidence="12">
    <location>
        <position position="361"/>
    </location>
    <ligand>
        <name>Zn(2+)</name>
        <dbReference type="ChEBI" id="CHEBI:29105"/>
    </ligand>
</feature>
<evidence type="ECO:0000256" key="1">
    <source>
        <dbReference type="ARBA" id="ARBA00001947"/>
    </source>
</evidence>
<dbReference type="InterPro" id="IPR026591">
    <property type="entry name" value="Sirtuin_cat_small_dom_sf"/>
</dbReference>
<dbReference type="PANTHER" id="PTHR11085">
    <property type="entry name" value="NAD-DEPENDENT PROTEIN DEACYLASE SIRTUIN-5, MITOCHONDRIAL-RELATED"/>
    <property type="match status" value="1"/>
</dbReference>
<dbReference type="Gene3D" id="1.20.120.1710">
    <property type="match status" value="1"/>
</dbReference>
<evidence type="ECO:0000256" key="8">
    <source>
        <dbReference type="ARBA" id="ARBA00023015"/>
    </source>
</evidence>
<feature type="compositionally biased region" description="Acidic residues" evidence="13">
    <location>
        <begin position="77"/>
        <end position="87"/>
    </location>
</feature>
<dbReference type="InterPro" id="IPR007654">
    <property type="entry name" value="NAD-dep_histone_deAcase_SIR2_N"/>
</dbReference>
<sequence length="560" mass="62396">MGSSHDRDVVLIDSDSDTELQHVSKRHKPDSDAPMAPFRKPFMQDSDSDRQESESGRPLSEPPTLAVEGEVSGFGDSESESESEDEAGNAQSVGDDQSITNGQNHQVSDGHHGLLPLTNSSVDSSDLDEIAGGDIANSANEDDKASSVAMQRTIYETRKYLKTRGIMAFLQEYLPATALSENILELIVKLGFVPRNIPPLAQGENLLQLIKLLHLAMKRVRQLRARLDDFYTVDHVLDKLRSAKKILVITGAGISTSLGIPDFRSSKGFYSRISNLGLSDPQEVFDLDIFHTDPSIFYSIAYLILPPDNVYAPLHKFIKLLQDKGKLLRNYTQNIDNLEANAGIEYTKMIQCHGSFAFATCVTCGYQVKGEEIYPQMRNKEIPYCPKCAAQRKRMMNKEDTYVEESYGVMKPNITFFGEALPSLFHDNINHDLRETDLIISIGTSLKVAPVAEIVDKVPLDVPQVLINKDPIHHCNFDVSLLGYCDDVVSYLCDRLGADWDIDHSDYKKLVGDGSNLELETTKEKGVYNIRNLEREAELASMPPTVLEEPDLIVLEPTLN</sequence>
<gene>
    <name evidence="15" type="ORF">SAMEA4029009_CIC11G00000005086</name>
</gene>
<evidence type="ECO:0000256" key="6">
    <source>
        <dbReference type="ARBA" id="ARBA00022723"/>
    </source>
</evidence>
<dbReference type="InterPro" id="IPR026590">
    <property type="entry name" value="Ssirtuin_cat_dom"/>
</dbReference>
<evidence type="ECO:0000256" key="13">
    <source>
        <dbReference type="SAM" id="MobiDB-lite"/>
    </source>
</evidence>
<dbReference type="GO" id="GO:0005634">
    <property type="term" value="C:nucleus"/>
    <property type="evidence" value="ECO:0007669"/>
    <property type="project" value="UniProtKB-SubCell"/>
</dbReference>
<keyword evidence="4" id="KW-0678">Repressor</keyword>
<dbReference type="InterPro" id="IPR003000">
    <property type="entry name" value="Sirtuin"/>
</dbReference>
<dbReference type="Gene3D" id="3.40.50.1220">
    <property type="entry name" value="TPP-binding domain"/>
    <property type="match status" value="1"/>
</dbReference>
<dbReference type="Pfam" id="PF02146">
    <property type="entry name" value="SIR2"/>
    <property type="match status" value="1"/>
</dbReference>
<evidence type="ECO:0000313" key="15">
    <source>
        <dbReference type="EMBL" id="SGZ58568.1"/>
    </source>
</evidence>
<evidence type="ECO:0000256" key="12">
    <source>
        <dbReference type="PROSITE-ProRule" id="PRU00236"/>
    </source>
</evidence>
<dbReference type="Pfam" id="PF04574">
    <property type="entry name" value="DUF592"/>
    <property type="match status" value="1"/>
</dbReference>
<dbReference type="InterPro" id="IPR029035">
    <property type="entry name" value="DHS-like_NAD/FAD-binding_dom"/>
</dbReference>
<feature type="compositionally biased region" description="Low complexity" evidence="13">
    <location>
        <begin position="67"/>
        <end position="76"/>
    </location>
</feature>
<feature type="domain" description="Deacetylase sirtuin-type" evidence="14">
    <location>
        <begin position="226"/>
        <end position="499"/>
    </location>
</feature>
<dbReference type="PROSITE" id="PS50305">
    <property type="entry name" value="SIRTUIN"/>
    <property type="match status" value="1"/>
</dbReference>
<reference evidence="15 16" key="1">
    <citation type="submission" date="2016-10" db="EMBL/GenBank/DDBJ databases">
        <authorList>
            <person name="de Groot N.N."/>
        </authorList>
    </citation>
    <scope>NUCLEOTIDE SEQUENCE [LARGE SCALE GENOMIC DNA]</scope>
    <source>
        <strain evidence="15 16">PYCC 4715</strain>
    </source>
</reference>
<evidence type="ECO:0000256" key="2">
    <source>
        <dbReference type="ARBA" id="ARBA00004123"/>
    </source>
</evidence>
<evidence type="ECO:0000256" key="3">
    <source>
        <dbReference type="ARBA" id="ARBA00006924"/>
    </source>
</evidence>
<dbReference type="InterPro" id="IPR050134">
    <property type="entry name" value="NAD-dep_sirtuin_deacylases"/>
</dbReference>
<comment type="cofactor">
    <cofactor evidence="1">
        <name>Zn(2+)</name>
        <dbReference type="ChEBI" id="CHEBI:29105"/>
    </cofactor>
</comment>
<feature type="region of interest" description="Disordered" evidence="13">
    <location>
        <begin position="1"/>
        <end position="148"/>
    </location>
</feature>
<keyword evidence="11" id="KW-0539">Nucleus</keyword>
<evidence type="ECO:0000256" key="10">
    <source>
        <dbReference type="ARBA" id="ARBA00023163"/>
    </source>
</evidence>
<dbReference type="Proteomes" id="UP000182259">
    <property type="component" value="Chromosome VI"/>
</dbReference>
<comment type="subcellular location">
    <subcellularLocation>
        <location evidence="2">Nucleus</location>
    </subcellularLocation>
</comment>
<feature type="binding site" evidence="12">
    <location>
        <position position="364"/>
    </location>
    <ligand>
        <name>Zn(2+)</name>
        <dbReference type="ChEBI" id="CHEBI:29105"/>
    </ligand>
</feature>
<evidence type="ECO:0000313" key="16">
    <source>
        <dbReference type="Proteomes" id="UP000182259"/>
    </source>
</evidence>
<name>A0A1L0DS51_9ASCO</name>
<evidence type="ECO:0000256" key="5">
    <source>
        <dbReference type="ARBA" id="ARBA00022679"/>
    </source>
</evidence>
<feature type="compositionally biased region" description="Polar residues" evidence="13">
    <location>
        <begin position="89"/>
        <end position="107"/>
    </location>
</feature>
<evidence type="ECO:0000259" key="14">
    <source>
        <dbReference type="PROSITE" id="PS50305"/>
    </source>
</evidence>
<dbReference type="GO" id="GO:0046872">
    <property type="term" value="F:metal ion binding"/>
    <property type="evidence" value="ECO:0007669"/>
    <property type="project" value="UniProtKB-KW"/>
</dbReference>
<evidence type="ECO:0000256" key="9">
    <source>
        <dbReference type="ARBA" id="ARBA00023027"/>
    </source>
</evidence>
<comment type="similarity">
    <text evidence="3">Belongs to the sirtuin family. Class I subfamily.</text>
</comment>
<organism evidence="15 16">
    <name type="scientific">Sungouiella intermedia</name>
    <dbReference type="NCBI Taxonomy" id="45354"/>
    <lineage>
        <taxon>Eukaryota</taxon>
        <taxon>Fungi</taxon>
        <taxon>Dikarya</taxon>
        <taxon>Ascomycota</taxon>
        <taxon>Saccharomycotina</taxon>
        <taxon>Pichiomycetes</taxon>
        <taxon>Metschnikowiaceae</taxon>
        <taxon>Sungouiella</taxon>
    </lineage>
</organism>
<evidence type="ECO:0000256" key="11">
    <source>
        <dbReference type="ARBA" id="ARBA00023242"/>
    </source>
</evidence>
<evidence type="ECO:0000256" key="4">
    <source>
        <dbReference type="ARBA" id="ARBA00022491"/>
    </source>
</evidence>
<keyword evidence="7 12" id="KW-0862">Zinc</keyword>
<feature type="active site" description="Proton acceptor" evidence="12">
    <location>
        <position position="353"/>
    </location>
</feature>